<feature type="compositionally biased region" description="Basic and acidic residues" evidence="1">
    <location>
        <begin position="1"/>
        <end position="10"/>
    </location>
</feature>
<feature type="compositionally biased region" description="Basic and acidic residues" evidence="1">
    <location>
        <begin position="28"/>
        <end position="48"/>
    </location>
</feature>
<evidence type="ECO:0000256" key="1">
    <source>
        <dbReference type="SAM" id="MobiDB-lite"/>
    </source>
</evidence>
<feature type="compositionally biased region" description="Low complexity" evidence="1">
    <location>
        <begin position="14"/>
        <end position="27"/>
    </location>
</feature>
<name>A0A1V2H249_9PROT</name>
<comment type="caution">
    <text evidence="2">The sequence shown here is derived from an EMBL/GenBank/DDBJ whole genome shotgun (WGS) entry which is preliminary data.</text>
</comment>
<dbReference type="Proteomes" id="UP000188879">
    <property type="component" value="Unassembled WGS sequence"/>
</dbReference>
<protein>
    <submittedName>
        <fullName evidence="2">Uncharacterized protein</fullName>
    </submittedName>
</protein>
<dbReference type="RefSeq" id="WP_076958460.1">
    <property type="nucleotide sequence ID" value="NZ_MLCO01000173.1"/>
</dbReference>
<proteinExistence type="predicted"/>
<accession>A0A1V2H249</accession>
<organism evidence="2 3">
    <name type="scientific">Teichococcus deserti</name>
    <dbReference type="NCBI Taxonomy" id="1817963"/>
    <lineage>
        <taxon>Bacteria</taxon>
        <taxon>Pseudomonadati</taxon>
        <taxon>Pseudomonadota</taxon>
        <taxon>Alphaproteobacteria</taxon>
        <taxon>Acetobacterales</taxon>
        <taxon>Roseomonadaceae</taxon>
        <taxon>Roseomonas</taxon>
    </lineage>
</organism>
<evidence type="ECO:0000313" key="2">
    <source>
        <dbReference type="EMBL" id="ONG51078.1"/>
    </source>
</evidence>
<dbReference type="AlphaFoldDB" id="A0A1V2H249"/>
<sequence>MADKAAREGLKNWGHGPSSGRPGSVGPHDVRRDQLVPGEKGIDPEAYDRVPAPQPGADAPVNIKPKRSGDAEPSAEDKA</sequence>
<keyword evidence="3" id="KW-1185">Reference proteome</keyword>
<feature type="region of interest" description="Disordered" evidence="1">
    <location>
        <begin position="1"/>
        <end position="79"/>
    </location>
</feature>
<reference evidence="2 3" key="1">
    <citation type="submission" date="2016-10" db="EMBL/GenBank/DDBJ databases">
        <title>Draft Genome sequence of Roseomonas sp. strain M3.</title>
        <authorList>
            <person name="Subhash Y."/>
            <person name="Lee S."/>
        </authorList>
    </citation>
    <scope>NUCLEOTIDE SEQUENCE [LARGE SCALE GENOMIC DNA]</scope>
    <source>
        <strain evidence="2 3">M3</strain>
    </source>
</reference>
<evidence type="ECO:0000313" key="3">
    <source>
        <dbReference type="Proteomes" id="UP000188879"/>
    </source>
</evidence>
<gene>
    <name evidence="2" type="ORF">BKE38_16710</name>
</gene>
<dbReference type="EMBL" id="MLCO01000173">
    <property type="protein sequence ID" value="ONG51078.1"/>
    <property type="molecule type" value="Genomic_DNA"/>
</dbReference>
<feature type="compositionally biased region" description="Basic and acidic residues" evidence="1">
    <location>
        <begin position="67"/>
        <end position="79"/>
    </location>
</feature>